<dbReference type="EMBL" id="LAHD01000140">
    <property type="protein sequence ID" value="PHJ95674.1"/>
    <property type="molecule type" value="Genomic_DNA"/>
</dbReference>
<name>A0A9Q5Z696_NOSLI</name>
<proteinExistence type="predicted"/>
<dbReference type="RefSeq" id="WP_099068259.1">
    <property type="nucleotide sequence ID" value="NZ_LAHD01000140.1"/>
</dbReference>
<dbReference type="Proteomes" id="UP000222310">
    <property type="component" value="Unassembled WGS sequence"/>
</dbReference>
<dbReference type="AlphaFoldDB" id="A0A9Q5Z696"/>
<evidence type="ECO:0000313" key="2">
    <source>
        <dbReference type="Proteomes" id="UP000222310"/>
    </source>
</evidence>
<accession>A0A9Q5Z696</accession>
<evidence type="ECO:0000313" key="1">
    <source>
        <dbReference type="EMBL" id="PHJ95674.1"/>
    </source>
</evidence>
<reference evidence="1 2" key="1">
    <citation type="submission" date="2015-02" db="EMBL/GenBank/DDBJ databases">
        <title>Nostoc linckia genome annotation.</title>
        <authorList>
            <person name="Zhou Z."/>
        </authorList>
    </citation>
    <scope>NUCLEOTIDE SEQUENCE [LARGE SCALE GENOMIC DNA]</scope>
    <source>
        <strain evidence="2">z8</strain>
    </source>
</reference>
<sequence length="74" mass="8358">MKTYKIKYWDNEGQGTTLIDSSEKLDADEAANLVQEQLRENGIDTSPVQVEEFREVKNPLDMLVANIQRLGFGG</sequence>
<gene>
    <name evidence="1" type="ORF">VF08_31695</name>
</gene>
<protein>
    <submittedName>
        <fullName evidence="1">Uncharacterized protein</fullName>
    </submittedName>
</protein>
<dbReference type="GeneID" id="57095550"/>
<comment type="caution">
    <text evidence="1">The sequence shown here is derived from an EMBL/GenBank/DDBJ whole genome shotgun (WGS) entry which is preliminary data.</text>
</comment>
<organism evidence="1 2">
    <name type="scientific">Nostoc linckia z8</name>
    <dbReference type="NCBI Taxonomy" id="1628746"/>
    <lineage>
        <taxon>Bacteria</taxon>
        <taxon>Bacillati</taxon>
        <taxon>Cyanobacteriota</taxon>
        <taxon>Cyanophyceae</taxon>
        <taxon>Nostocales</taxon>
        <taxon>Nostocaceae</taxon>
        <taxon>Nostoc</taxon>
    </lineage>
</organism>